<keyword evidence="2" id="KW-1185">Reference proteome</keyword>
<protein>
    <submittedName>
        <fullName evidence="1">Uncharacterized protein</fullName>
    </submittedName>
</protein>
<comment type="caution">
    <text evidence="1">The sequence shown here is derived from an EMBL/GenBank/DDBJ whole genome shotgun (WGS) entry which is preliminary data.</text>
</comment>
<evidence type="ECO:0000313" key="1">
    <source>
        <dbReference type="EMBL" id="GMI53332.1"/>
    </source>
</evidence>
<proteinExistence type="predicted"/>
<dbReference type="SUPFAM" id="SSF63829">
    <property type="entry name" value="Calcium-dependent phosphotriesterase"/>
    <property type="match status" value="1"/>
</dbReference>
<sequence length="459" mass="49423">MSLIIAHSSYIDSDNAPFIFVQGDDPEWTCSNPTSELLLPMSVTCTAYEECPGGSYGAAGGVCQECPADTPFSDPGTVDVAGCVRPPETCAEVDLVGCLGTLYQDDVSLGSFVPFTGDCPGARAGTSTWFNELTQMFMYYPTAYDYWMIGKACDAVTSSAFGAAGSAPWINTAAQWRCPDDAGVQILMPASVECIRYDDECPADHYEQDSECVPCPLRRSKSFIGTATSDGCFSTEGSLYGLSKLTARLTAYNHDESSHELLKEGGELTGISFALTFVSPTELFVINHGSVDEVGALIKTDTEGEVLALTPMDYLLGVLFLPDRGQILVTKTNEFKFFLIDVDSLDESYTLDSAAYFLSPTGSGLILGLMSRGETDDEFLAVSASGTTVWRVCLPESSCKPAVREVLMLTGVDIVDIDVIKSKNTYLVVDRSDDNVLECDLTTPNAHASSCTVFAFWPE</sequence>
<accession>A0ABQ6NAK2</accession>
<name>A0ABQ6NAK2_9STRA</name>
<dbReference type="Proteomes" id="UP001165060">
    <property type="component" value="Unassembled WGS sequence"/>
</dbReference>
<dbReference type="EMBL" id="BRYB01006618">
    <property type="protein sequence ID" value="GMI53332.1"/>
    <property type="molecule type" value="Genomic_DNA"/>
</dbReference>
<evidence type="ECO:0000313" key="2">
    <source>
        <dbReference type="Proteomes" id="UP001165060"/>
    </source>
</evidence>
<gene>
    <name evidence="1" type="ORF">TeGR_g11985</name>
</gene>
<organism evidence="1 2">
    <name type="scientific">Tetraparma gracilis</name>
    <dbReference type="NCBI Taxonomy" id="2962635"/>
    <lineage>
        <taxon>Eukaryota</taxon>
        <taxon>Sar</taxon>
        <taxon>Stramenopiles</taxon>
        <taxon>Ochrophyta</taxon>
        <taxon>Bolidophyceae</taxon>
        <taxon>Parmales</taxon>
        <taxon>Triparmaceae</taxon>
        <taxon>Tetraparma</taxon>
    </lineage>
</organism>
<reference evidence="1 2" key="1">
    <citation type="journal article" date="2023" name="Commun. Biol.">
        <title>Genome analysis of Parmales, the sister group of diatoms, reveals the evolutionary specialization of diatoms from phago-mixotrophs to photoautotrophs.</title>
        <authorList>
            <person name="Ban H."/>
            <person name="Sato S."/>
            <person name="Yoshikawa S."/>
            <person name="Yamada K."/>
            <person name="Nakamura Y."/>
            <person name="Ichinomiya M."/>
            <person name="Sato N."/>
            <person name="Blanc-Mathieu R."/>
            <person name="Endo H."/>
            <person name="Kuwata A."/>
            <person name="Ogata H."/>
        </authorList>
    </citation>
    <scope>NUCLEOTIDE SEQUENCE [LARGE SCALE GENOMIC DNA]</scope>
</reference>